<dbReference type="PANTHER" id="PTHR43072:SF23">
    <property type="entry name" value="UPF0039 PROTEIN C11D3.02C"/>
    <property type="match status" value="1"/>
</dbReference>
<evidence type="ECO:0000313" key="5">
    <source>
        <dbReference type="Proteomes" id="UP000001880"/>
    </source>
</evidence>
<dbReference type="CDD" id="cd04301">
    <property type="entry name" value="NAT_SF"/>
    <property type="match status" value="1"/>
</dbReference>
<dbReference type="HOGENOM" id="CLU_013985_4_2_7"/>
<protein>
    <submittedName>
        <fullName evidence="4">Phosphinothricin acetyltransferase</fullName>
    </submittedName>
</protein>
<dbReference type="PANTHER" id="PTHR43072">
    <property type="entry name" value="N-ACETYLTRANSFERASE"/>
    <property type="match status" value="1"/>
</dbReference>
<organism evidence="4 5">
    <name type="scientific">Haliangium ochraceum (strain DSM 14365 / JCM 11303 / SMP-2)</name>
    <dbReference type="NCBI Taxonomy" id="502025"/>
    <lineage>
        <taxon>Bacteria</taxon>
        <taxon>Pseudomonadati</taxon>
        <taxon>Myxococcota</taxon>
        <taxon>Polyangia</taxon>
        <taxon>Haliangiales</taxon>
        <taxon>Kofleriaceae</taxon>
        <taxon>Haliangium</taxon>
    </lineage>
</organism>
<dbReference type="SUPFAM" id="SSF55729">
    <property type="entry name" value="Acyl-CoA N-acyltransferases (Nat)"/>
    <property type="match status" value="1"/>
</dbReference>
<dbReference type="Proteomes" id="UP000001880">
    <property type="component" value="Chromosome"/>
</dbReference>
<proteinExistence type="predicted"/>
<dbReference type="Pfam" id="PF13420">
    <property type="entry name" value="Acetyltransf_4"/>
    <property type="match status" value="1"/>
</dbReference>
<name>D0LNJ4_HALO1</name>
<dbReference type="AlphaFoldDB" id="D0LNJ4"/>
<accession>D0LNJ4</accession>
<evidence type="ECO:0000313" key="4">
    <source>
        <dbReference type="EMBL" id="ACY16899.1"/>
    </source>
</evidence>
<dbReference type="InterPro" id="IPR000182">
    <property type="entry name" value="GNAT_dom"/>
</dbReference>
<dbReference type="InterPro" id="IPR016181">
    <property type="entry name" value="Acyl_CoA_acyltransferase"/>
</dbReference>
<evidence type="ECO:0000259" key="3">
    <source>
        <dbReference type="PROSITE" id="PS51186"/>
    </source>
</evidence>
<evidence type="ECO:0000256" key="2">
    <source>
        <dbReference type="ARBA" id="ARBA00023315"/>
    </source>
</evidence>
<sequence length="190" mass="20928">MSEHPPDQPSVRMRSARASDAAALLAIYAPVVRDTAISFELEPPDEAEMVRRLAAVQGRYPWLVLERAGALAGYAYASSFRERPAYRWTAEVSVYVHAEHRRRGVARALYGELLARLRAQGLRTAVAVITLPDAGSATMHERLGFAPAGRIARAGYKFDRWYDIGFWQLALGGDGAPASPRPPRADAERP</sequence>
<dbReference type="Gene3D" id="3.40.630.30">
    <property type="match status" value="1"/>
</dbReference>
<keyword evidence="2" id="KW-0012">Acyltransferase</keyword>
<dbReference type="GO" id="GO:0016747">
    <property type="term" value="F:acyltransferase activity, transferring groups other than amino-acyl groups"/>
    <property type="evidence" value="ECO:0007669"/>
    <property type="project" value="InterPro"/>
</dbReference>
<dbReference type="RefSeq" id="WP_012829497.1">
    <property type="nucleotide sequence ID" value="NC_013440.1"/>
</dbReference>
<dbReference type="EMBL" id="CP001804">
    <property type="protein sequence ID" value="ACY16899.1"/>
    <property type="molecule type" value="Genomic_DNA"/>
</dbReference>
<feature type="domain" description="N-acetyltransferase" evidence="3">
    <location>
        <begin position="11"/>
        <end position="168"/>
    </location>
</feature>
<dbReference type="eggNOG" id="COG1247">
    <property type="taxonomic scope" value="Bacteria"/>
</dbReference>
<keyword evidence="1 4" id="KW-0808">Transferase</keyword>
<gene>
    <name evidence="4" type="ordered locus">Hoch_4405</name>
</gene>
<reference evidence="4 5" key="1">
    <citation type="journal article" date="2010" name="Stand. Genomic Sci.">
        <title>Complete genome sequence of Haliangium ochraceum type strain (SMP-2).</title>
        <authorList>
            <consortium name="US DOE Joint Genome Institute (JGI-PGF)"/>
            <person name="Ivanova N."/>
            <person name="Daum C."/>
            <person name="Lang E."/>
            <person name="Abt B."/>
            <person name="Kopitz M."/>
            <person name="Saunders E."/>
            <person name="Lapidus A."/>
            <person name="Lucas S."/>
            <person name="Glavina Del Rio T."/>
            <person name="Nolan M."/>
            <person name="Tice H."/>
            <person name="Copeland A."/>
            <person name="Cheng J.F."/>
            <person name="Chen F."/>
            <person name="Bruce D."/>
            <person name="Goodwin L."/>
            <person name="Pitluck S."/>
            <person name="Mavromatis K."/>
            <person name="Pati A."/>
            <person name="Mikhailova N."/>
            <person name="Chen A."/>
            <person name="Palaniappan K."/>
            <person name="Land M."/>
            <person name="Hauser L."/>
            <person name="Chang Y.J."/>
            <person name="Jeffries C.D."/>
            <person name="Detter J.C."/>
            <person name="Brettin T."/>
            <person name="Rohde M."/>
            <person name="Goker M."/>
            <person name="Bristow J."/>
            <person name="Markowitz V."/>
            <person name="Eisen J.A."/>
            <person name="Hugenholtz P."/>
            <person name="Kyrpides N.C."/>
            <person name="Klenk H.P."/>
        </authorList>
    </citation>
    <scope>NUCLEOTIDE SEQUENCE [LARGE SCALE GENOMIC DNA]</scope>
    <source>
        <strain evidence="5">DSM 14365 / CIP 107738 / JCM 11303 / AJ 13395 / SMP-2</strain>
    </source>
</reference>
<evidence type="ECO:0000256" key="1">
    <source>
        <dbReference type="ARBA" id="ARBA00022679"/>
    </source>
</evidence>
<keyword evidence="5" id="KW-1185">Reference proteome</keyword>
<dbReference type="STRING" id="502025.Hoch_4405"/>
<dbReference type="PROSITE" id="PS51186">
    <property type="entry name" value="GNAT"/>
    <property type="match status" value="1"/>
</dbReference>
<dbReference type="KEGG" id="hoh:Hoch_4405"/>